<reference evidence="2" key="1">
    <citation type="journal article" date="2023" name="G3 (Bethesda)">
        <title>Genome assembly and association tests identify interacting loci associated with vigor, precocity, and sex in interspecific pistachio rootstocks.</title>
        <authorList>
            <person name="Palmer W."/>
            <person name="Jacygrad E."/>
            <person name="Sagayaradj S."/>
            <person name="Cavanaugh K."/>
            <person name="Han R."/>
            <person name="Bertier L."/>
            <person name="Beede B."/>
            <person name="Kafkas S."/>
            <person name="Golino D."/>
            <person name="Preece J."/>
            <person name="Michelmore R."/>
        </authorList>
    </citation>
    <scope>NUCLEOTIDE SEQUENCE [LARGE SCALE GENOMIC DNA]</scope>
</reference>
<organism evidence="1 2">
    <name type="scientific">Pistacia atlantica</name>
    <dbReference type="NCBI Taxonomy" id="434234"/>
    <lineage>
        <taxon>Eukaryota</taxon>
        <taxon>Viridiplantae</taxon>
        <taxon>Streptophyta</taxon>
        <taxon>Embryophyta</taxon>
        <taxon>Tracheophyta</taxon>
        <taxon>Spermatophyta</taxon>
        <taxon>Magnoliopsida</taxon>
        <taxon>eudicotyledons</taxon>
        <taxon>Gunneridae</taxon>
        <taxon>Pentapetalae</taxon>
        <taxon>rosids</taxon>
        <taxon>malvids</taxon>
        <taxon>Sapindales</taxon>
        <taxon>Anacardiaceae</taxon>
        <taxon>Pistacia</taxon>
    </lineage>
</organism>
<evidence type="ECO:0000313" key="1">
    <source>
        <dbReference type="EMBL" id="KAJ0086863.1"/>
    </source>
</evidence>
<dbReference type="EMBL" id="CM047906">
    <property type="protein sequence ID" value="KAJ0086863.1"/>
    <property type="molecule type" value="Genomic_DNA"/>
</dbReference>
<comment type="caution">
    <text evidence="1">The sequence shown here is derived from an EMBL/GenBank/DDBJ whole genome shotgun (WGS) entry which is preliminary data.</text>
</comment>
<protein>
    <submittedName>
        <fullName evidence="1">Uncharacterized protein</fullName>
    </submittedName>
</protein>
<name>A0ACC1AJQ3_9ROSI</name>
<keyword evidence="2" id="KW-1185">Reference proteome</keyword>
<accession>A0ACC1AJQ3</accession>
<dbReference type="Proteomes" id="UP001164250">
    <property type="component" value="Chromosome 10"/>
</dbReference>
<gene>
    <name evidence="1" type="ORF">Patl1_06966</name>
</gene>
<evidence type="ECO:0000313" key="2">
    <source>
        <dbReference type="Proteomes" id="UP001164250"/>
    </source>
</evidence>
<proteinExistence type="predicted"/>
<sequence length="130" mass="14362">MISISPPISISHSISRSSSTYCWSRNSVDSSLCFGIKSFNISSSAVSALDFEVRFGIWSWYSSVLTRRFLNFYCWENPRLLIIMEIKLSFAADNPPLSVISVAKLAGVSLPTENSGSAPTFHFSNGFFSS</sequence>